<comment type="pathway">
    <text evidence="1 13">Cell wall biogenesis; peptidoglycan biosynthesis.</text>
</comment>
<dbReference type="PANTHER" id="PTHR30582:SF2">
    <property type="entry name" value="L,D-TRANSPEPTIDASE YCIB-RELATED"/>
    <property type="match status" value="1"/>
</dbReference>
<feature type="region of interest" description="Disordered" evidence="14">
    <location>
        <begin position="1"/>
        <end position="28"/>
    </location>
</feature>
<gene>
    <name evidence="16" type="ORF">HA039_09825</name>
</gene>
<dbReference type="EMBL" id="CP050177">
    <property type="protein sequence ID" value="QIQ02574.1"/>
    <property type="molecule type" value="Genomic_DNA"/>
</dbReference>
<keyword evidence="4" id="KW-0732">Signal</keyword>
<comment type="pathway">
    <text evidence="12">Glycan biosynthesis.</text>
</comment>
<dbReference type="FunFam" id="2.40.440.10:FF:000005">
    <property type="entry name" value="L,D-transpeptidase 2"/>
    <property type="match status" value="1"/>
</dbReference>
<evidence type="ECO:0000256" key="2">
    <source>
        <dbReference type="ARBA" id="ARBA00022475"/>
    </source>
</evidence>
<accession>A0A6G9GWJ1</accession>
<evidence type="ECO:0000256" key="9">
    <source>
        <dbReference type="ARBA" id="ARBA00023288"/>
    </source>
</evidence>
<evidence type="ECO:0000256" key="10">
    <source>
        <dbReference type="ARBA" id="ARBA00023315"/>
    </source>
</evidence>
<reference evidence="16 17" key="1">
    <citation type="submission" date="2020-03" db="EMBL/GenBank/DDBJ databases">
        <title>A novel species.</title>
        <authorList>
            <person name="Gao J."/>
        </authorList>
    </citation>
    <scope>NUCLEOTIDE SEQUENCE [LARGE SCALE GENOMIC DNA]</scope>
    <source>
        <strain evidence="16 17">QMT-12</strain>
    </source>
</reference>
<dbReference type="GO" id="GO:0071555">
    <property type="term" value="P:cell wall organization"/>
    <property type="evidence" value="ECO:0007669"/>
    <property type="project" value="UniProtKB-UniRule"/>
</dbReference>
<evidence type="ECO:0000256" key="14">
    <source>
        <dbReference type="SAM" id="MobiDB-lite"/>
    </source>
</evidence>
<dbReference type="Pfam" id="PF17964">
    <property type="entry name" value="Big_10"/>
    <property type="match status" value="1"/>
</dbReference>
<evidence type="ECO:0000313" key="17">
    <source>
        <dbReference type="Proteomes" id="UP000501179"/>
    </source>
</evidence>
<evidence type="ECO:0000256" key="5">
    <source>
        <dbReference type="ARBA" id="ARBA00022960"/>
    </source>
</evidence>
<dbReference type="GO" id="GO:0005576">
    <property type="term" value="C:extracellular region"/>
    <property type="evidence" value="ECO:0007669"/>
    <property type="project" value="TreeGrafter"/>
</dbReference>
<organism evidence="16 17">
    <name type="scientific">Streptomyces liangshanensis</name>
    <dbReference type="NCBI Taxonomy" id="2717324"/>
    <lineage>
        <taxon>Bacteria</taxon>
        <taxon>Bacillati</taxon>
        <taxon>Actinomycetota</taxon>
        <taxon>Actinomycetes</taxon>
        <taxon>Kitasatosporales</taxon>
        <taxon>Streptomycetaceae</taxon>
        <taxon>Streptomyces</taxon>
    </lineage>
</organism>
<evidence type="ECO:0000256" key="7">
    <source>
        <dbReference type="ARBA" id="ARBA00023136"/>
    </source>
</evidence>
<evidence type="ECO:0000256" key="12">
    <source>
        <dbReference type="ARBA" id="ARBA00060592"/>
    </source>
</evidence>
<dbReference type="InterPro" id="IPR038063">
    <property type="entry name" value="Transpep_catalytic_dom"/>
</dbReference>
<dbReference type="AlphaFoldDB" id="A0A6G9GWJ1"/>
<dbReference type="CDD" id="cd16913">
    <property type="entry name" value="YkuD_like"/>
    <property type="match status" value="1"/>
</dbReference>
<dbReference type="InterPro" id="IPR041280">
    <property type="entry name" value="Big_10"/>
</dbReference>
<evidence type="ECO:0000256" key="4">
    <source>
        <dbReference type="ARBA" id="ARBA00022729"/>
    </source>
</evidence>
<keyword evidence="2" id="KW-1003">Cell membrane</keyword>
<dbReference type="GO" id="GO:0018104">
    <property type="term" value="P:peptidoglycan-protein cross-linking"/>
    <property type="evidence" value="ECO:0007669"/>
    <property type="project" value="TreeGrafter"/>
</dbReference>
<dbReference type="InterPro" id="IPR050979">
    <property type="entry name" value="LD-transpeptidase"/>
</dbReference>
<dbReference type="Proteomes" id="UP000501179">
    <property type="component" value="Chromosome"/>
</dbReference>
<proteinExistence type="predicted"/>
<dbReference type="UniPathway" id="UPA00219"/>
<keyword evidence="17" id="KW-1185">Reference proteome</keyword>
<feature type="active site" description="Proton donor/acceptor" evidence="13">
    <location>
        <position position="350"/>
    </location>
</feature>
<keyword evidence="7" id="KW-0472">Membrane</keyword>
<dbReference type="GO" id="GO:0071972">
    <property type="term" value="F:peptidoglycan L,D-transpeptidase activity"/>
    <property type="evidence" value="ECO:0007669"/>
    <property type="project" value="TreeGrafter"/>
</dbReference>
<keyword evidence="10" id="KW-0012">Acyltransferase</keyword>
<dbReference type="KEGG" id="slia:HA039_09825"/>
<keyword evidence="9" id="KW-0449">Lipoprotein</keyword>
<evidence type="ECO:0000256" key="3">
    <source>
        <dbReference type="ARBA" id="ARBA00022679"/>
    </source>
</evidence>
<evidence type="ECO:0000256" key="11">
    <source>
        <dbReference type="ARBA" id="ARBA00023316"/>
    </source>
</evidence>
<dbReference type="SUPFAM" id="SSF141523">
    <property type="entry name" value="L,D-transpeptidase catalytic domain-like"/>
    <property type="match status" value="1"/>
</dbReference>
<keyword evidence="8" id="KW-0564">Palmitate</keyword>
<dbReference type="Gene3D" id="2.60.40.3710">
    <property type="match status" value="1"/>
</dbReference>
<evidence type="ECO:0000256" key="1">
    <source>
        <dbReference type="ARBA" id="ARBA00004752"/>
    </source>
</evidence>
<dbReference type="PROSITE" id="PS52029">
    <property type="entry name" value="LD_TPASE"/>
    <property type="match status" value="1"/>
</dbReference>
<dbReference type="Pfam" id="PF03734">
    <property type="entry name" value="YkuD"/>
    <property type="match status" value="1"/>
</dbReference>
<dbReference type="InterPro" id="IPR005490">
    <property type="entry name" value="LD_TPept_cat_dom"/>
</dbReference>
<dbReference type="Gene3D" id="2.60.40.3780">
    <property type="match status" value="1"/>
</dbReference>
<dbReference type="PANTHER" id="PTHR30582">
    <property type="entry name" value="L,D-TRANSPEPTIDASE"/>
    <property type="match status" value="1"/>
</dbReference>
<dbReference type="Gene3D" id="2.40.440.10">
    <property type="entry name" value="L,D-transpeptidase catalytic domain-like"/>
    <property type="match status" value="1"/>
</dbReference>
<feature type="domain" description="L,D-TPase catalytic" evidence="15">
    <location>
        <begin position="270"/>
        <end position="401"/>
    </location>
</feature>
<keyword evidence="5 13" id="KW-0133">Cell shape</keyword>
<evidence type="ECO:0000256" key="13">
    <source>
        <dbReference type="PROSITE-ProRule" id="PRU01373"/>
    </source>
</evidence>
<name>A0A6G9GWJ1_9ACTN</name>
<dbReference type="GO" id="GO:0016746">
    <property type="term" value="F:acyltransferase activity"/>
    <property type="evidence" value="ECO:0007669"/>
    <property type="project" value="UniProtKB-KW"/>
</dbReference>
<protein>
    <submittedName>
        <fullName evidence="16">L,D-transpeptidase</fullName>
    </submittedName>
</protein>
<evidence type="ECO:0000256" key="6">
    <source>
        <dbReference type="ARBA" id="ARBA00022984"/>
    </source>
</evidence>
<keyword evidence="3" id="KW-0808">Transferase</keyword>
<keyword evidence="6 13" id="KW-0573">Peptidoglycan synthesis</keyword>
<dbReference type="GO" id="GO:0008360">
    <property type="term" value="P:regulation of cell shape"/>
    <property type="evidence" value="ECO:0007669"/>
    <property type="project" value="UniProtKB-UniRule"/>
</dbReference>
<sequence>MVNGVPISGTSVGAVPGPQGRGRGRGKRGLTALALGGLLLVVTACGGGGDSADKSAPGEKGGTKDAAAVRNAASVAVVTVAPKDGSKSVATTGVLKVSADKGKLTSVVVKDDKGNVVEGKTTPNGADWEPTQHLAGSTKYKVHAIAKDADGRESAKDTTFTTLVPQNTFIGQYTPENGSTVGVGMPVSINFSRGITEPDAVEKAITVTAEPSVPVEGHWFGNDRLDFRPERYWAAGTKVTVKLNLDGVEGRPGVYGEQAKTFSFTIGRSQVSTVDAKAHTMKVVRDGKQIKNIPITAGAPSTTTYNGQMVMSEKYEVTRMNGATVGFGGEYDIKDVPHAIRLSTSGTFVHGNYWASSGTFGSANVSHGCVGLRDLRGGGKNGTPSAWFFNESIIGDVVIVKNSKDKQIAPDNGLNGWNMSWAEWTK</sequence>
<evidence type="ECO:0000313" key="16">
    <source>
        <dbReference type="EMBL" id="QIQ02574.1"/>
    </source>
</evidence>
<keyword evidence="11 13" id="KW-0961">Cell wall biogenesis/degradation</keyword>
<dbReference type="CDD" id="cd13432">
    <property type="entry name" value="LDT_IgD_like_2"/>
    <property type="match status" value="1"/>
</dbReference>
<evidence type="ECO:0000259" key="15">
    <source>
        <dbReference type="PROSITE" id="PS52029"/>
    </source>
</evidence>
<evidence type="ECO:0000256" key="8">
    <source>
        <dbReference type="ARBA" id="ARBA00023139"/>
    </source>
</evidence>
<feature type="active site" description="Nucleophile" evidence="13">
    <location>
        <position position="369"/>
    </location>
</feature>